<dbReference type="EMBL" id="HG673670">
    <property type="protein sequence ID" value="CDI84390.1"/>
    <property type="molecule type" value="Genomic_DNA"/>
</dbReference>
<evidence type="ECO:0000313" key="7">
    <source>
        <dbReference type="EMBL" id="CDI84390.1"/>
    </source>
</evidence>
<dbReference type="SUPFAM" id="SSF57850">
    <property type="entry name" value="RING/U-box"/>
    <property type="match status" value="1"/>
</dbReference>
<keyword evidence="1" id="KW-0479">Metal-binding</keyword>
<feature type="compositionally biased region" description="Low complexity" evidence="5">
    <location>
        <begin position="41"/>
        <end position="54"/>
    </location>
</feature>
<gene>
    <name evidence="7" type="ORF">EAH_00052190</name>
</gene>
<proteinExistence type="predicted"/>
<dbReference type="InterPro" id="IPR017907">
    <property type="entry name" value="Znf_RING_CS"/>
</dbReference>
<feature type="domain" description="B box-type" evidence="6">
    <location>
        <begin position="218"/>
        <end position="272"/>
    </location>
</feature>
<dbReference type="Proteomes" id="UP000018050">
    <property type="component" value="Unassembled WGS sequence"/>
</dbReference>
<dbReference type="VEuPathDB" id="ToxoDB:EAH_00052190"/>
<feature type="region of interest" description="Disordered" evidence="5">
    <location>
        <begin position="1"/>
        <end position="78"/>
    </location>
</feature>
<evidence type="ECO:0000313" key="8">
    <source>
        <dbReference type="Proteomes" id="UP000018050"/>
    </source>
</evidence>
<name>U6GW34_EIMAC</name>
<reference evidence="7" key="1">
    <citation type="submission" date="2013-10" db="EMBL/GenBank/DDBJ databases">
        <title>Genomic analysis of the causative agents of coccidiosis in chickens.</title>
        <authorList>
            <person name="Reid A.J."/>
            <person name="Blake D."/>
            <person name="Billington K."/>
            <person name="Browne H."/>
            <person name="Dunn M."/>
            <person name="Hung S."/>
            <person name="Kawahara F."/>
            <person name="Miranda-Saavedra D."/>
            <person name="Mourier T."/>
            <person name="Nagra H."/>
            <person name="Otto T.D."/>
            <person name="Rawlings N."/>
            <person name="Sanchez A."/>
            <person name="Sanders M."/>
            <person name="Subramaniam C."/>
            <person name="Tay Y."/>
            <person name="Dear P."/>
            <person name="Doerig C."/>
            <person name="Gruber A."/>
            <person name="Parkinson J."/>
            <person name="Shirley M."/>
            <person name="Wan K.L."/>
            <person name="Berriman M."/>
            <person name="Tomley F."/>
            <person name="Pain A."/>
        </authorList>
    </citation>
    <scope>NUCLEOTIDE SEQUENCE</scope>
    <source>
        <strain evidence="7">Houghton</strain>
    </source>
</reference>
<dbReference type="AlphaFoldDB" id="U6GW34"/>
<feature type="compositionally biased region" description="Low complexity" evidence="5">
    <location>
        <begin position="329"/>
        <end position="344"/>
    </location>
</feature>
<keyword evidence="3" id="KW-0862">Zinc</keyword>
<accession>U6GW34</accession>
<evidence type="ECO:0000256" key="1">
    <source>
        <dbReference type="ARBA" id="ARBA00022723"/>
    </source>
</evidence>
<protein>
    <submittedName>
        <fullName evidence="7">B-box zinc finger protein, putative</fullName>
    </submittedName>
</protein>
<dbReference type="InterPro" id="IPR000315">
    <property type="entry name" value="Znf_B-box"/>
</dbReference>
<keyword evidence="8" id="KW-1185">Reference proteome</keyword>
<feature type="region of interest" description="Disordered" evidence="5">
    <location>
        <begin position="329"/>
        <end position="375"/>
    </location>
</feature>
<evidence type="ECO:0000259" key="6">
    <source>
        <dbReference type="PROSITE" id="PS50119"/>
    </source>
</evidence>
<dbReference type="GeneID" id="25273289"/>
<evidence type="ECO:0000256" key="4">
    <source>
        <dbReference type="PROSITE-ProRule" id="PRU00024"/>
    </source>
</evidence>
<reference evidence="7" key="2">
    <citation type="submission" date="2013-10" db="EMBL/GenBank/DDBJ databases">
        <authorList>
            <person name="Aslett M."/>
        </authorList>
    </citation>
    <scope>NUCLEOTIDE SEQUENCE</scope>
    <source>
        <strain evidence="7">Houghton</strain>
    </source>
</reference>
<evidence type="ECO:0000256" key="5">
    <source>
        <dbReference type="SAM" id="MobiDB-lite"/>
    </source>
</evidence>
<sequence length="424" mass="44693">MEFRRELPLAVGKAPAPKVAEFRAAMTAAGARRSSQEGKKQPQPKQQQKQQQQQQEEEAAHNKRETAAAQGDTGEVEQEQQSAAAAGVICCRCGVDAPDLLLLQCQHLLCLPCAAAQLLLQSQQNPLSPYNCLLCPCCSKETLLSDKATATLVRQQPHAPRHQTRQQASATATAEAAAAAAAAGAAAVAGGLRGPSGGKEEVLLPAAAAAADAAADTEWQFICCTCEKRISVVFCRDCAANFCKDCAVETHAPRGADPSVVARLSQHRFSPLSSRGVCPTLPLSNAARCKLRAIDHYKRLDDCEPFLEVAAAAAASASAGAASGASKTAAARGGLTKQQQQQRQSGRRRSAAESSSIKQQLLEEEISEGDSSRVSLEEVVNTRVPVNAFPRLCSVSSVPCDLHAGEETATREAKGDTCGFRGFH</sequence>
<dbReference type="PROSITE" id="PS50119">
    <property type="entry name" value="ZF_BBOX"/>
    <property type="match status" value="1"/>
</dbReference>
<evidence type="ECO:0000256" key="2">
    <source>
        <dbReference type="ARBA" id="ARBA00022771"/>
    </source>
</evidence>
<evidence type="ECO:0000256" key="3">
    <source>
        <dbReference type="ARBA" id="ARBA00022833"/>
    </source>
</evidence>
<dbReference type="RefSeq" id="XP_013246621.1">
    <property type="nucleotide sequence ID" value="XM_013391167.1"/>
</dbReference>
<dbReference type="PROSITE" id="PS00518">
    <property type="entry name" value="ZF_RING_1"/>
    <property type="match status" value="1"/>
</dbReference>
<keyword evidence="2 4" id="KW-0863">Zinc-finger</keyword>
<dbReference type="GO" id="GO:0008270">
    <property type="term" value="F:zinc ion binding"/>
    <property type="evidence" value="ECO:0007669"/>
    <property type="project" value="UniProtKB-KW"/>
</dbReference>
<dbReference type="OrthoDB" id="349014at2759"/>
<dbReference type="CDD" id="cd19757">
    <property type="entry name" value="Bbox1"/>
    <property type="match status" value="1"/>
</dbReference>
<organism evidence="7 8">
    <name type="scientific">Eimeria acervulina</name>
    <name type="common">Coccidian parasite</name>
    <dbReference type="NCBI Taxonomy" id="5801"/>
    <lineage>
        <taxon>Eukaryota</taxon>
        <taxon>Sar</taxon>
        <taxon>Alveolata</taxon>
        <taxon>Apicomplexa</taxon>
        <taxon>Conoidasida</taxon>
        <taxon>Coccidia</taxon>
        <taxon>Eucoccidiorida</taxon>
        <taxon>Eimeriorina</taxon>
        <taxon>Eimeriidae</taxon>
        <taxon>Eimeria</taxon>
    </lineage>
</organism>